<feature type="compositionally biased region" description="Basic and acidic residues" evidence="1">
    <location>
        <begin position="10"/>
        <end position="31"/>
    </location>
</feature>
<reference evidence="2" key="1">
    <citation type="submission" date="2023-04" db="EMBL/GenBank/DDBJ databases">
        <authorList>
            <person name="Vijverberg K."/>
            <person name="Xiong W."/>
            <person name="Schranz E."/>
        </authorList>
    </citation>
    <scope>NUCLEOTIDE SEQUENCE</scope>
</reference>
<feature type="region of interest" description="Disordered" evidence="1">
    <location>
        <begin position="1"/>
        <end position="33"/>
    </location>
</feature>
<protein>
    <submittedName>
        <fullName evidence="2">Uncharacterized protein</fullName>
    </submittedName>
</protein>
<gene>
    <name evidence="2" type="ORF">LSALG_LOCUS35333</name>
</gene>
<organism evidence="2 3">
    <name type="scientific">Lactuca saligna</name>
    <name type="common">Willowleaf lettuce</name>
    <dbReference type="NCBI Taxonomy" id="75948"/>
    <lineage>
        <taxon>Eukaryota</taxon>
        <taxon>Viridiplantae</taxon>
        <taxon>Streptophyta</taxon>
        <taxon>Embryophyta</taxon>
        <taxon>Tracheophyta</taxon>
        <taxon>Spermatophyta</taxon>
        <taxon>Magnoliopsida</taxon>
        <taxon>eudicotyledons</taxon>
        <taxon>Gunneridae</taxon>
        <taxon>Pentapetalae</taxon>
        <taxon>asterids</taxon>
        <taxon>campanulids</taxon>
        <taxon>Asterales</taxon>
        <taxon>Asteraceae</taxon>
        <taxon>Cichorioideae</taxon>
        <taxon>Cichorieae</taxon>
        <taxon>Lactucinae</taxon>
        <taxon>Lactuca</taxon>
    </lineage>
</organism>
<sequence length="297" mass="33825">MICPQAQESKQGRIEELRPQASEKESLKGTEARSFQCALRQPLMSTYNAYGPDLSPGNPFPSKEVLTIGSIVPQLTRASDRLRILEGSSKVSKPKKNKEPIVKLKPVAEEVVKQTVPIKIRKGVLKRTKKITTKKYEGSSKFETSTIVTSIALLPPQTFIIPPTSTTPFSPTFDIMMQEPITTLFSSQFTESKNSISEDEAYNNDMMVSFVEMQFNPEEDDVLDEESCLSQESRMRTLIEDVYKRIDENLKNNSRTSNFEISKLHDVSNEFHELFEKMVSSSQEYFELKLKELNDFL</sequence>
<accession>A0AA36EHN7</accession>
<dbReference type="Proteomes" id="UP001177003">
    <property type="component" value="Chromosome 8"/>
</dbReference>
<name>A0AA36EHN7_LACSI</name>
<proteinExistence type="predicted"/>
<dbReference type="AlphaFoldDB" id="A0AA36EHN7"/>
<keyword evidence="3" id="KW-1185">Reference proteome</keyword>
<evidence type="ECO:0000313" key="2">
    <source>
        <dbReference type="EMBL" id="CAI9296469.1"/>
    </source>
</evidence>
<evidence type="ECO:0000313" key="3">
    <source>
        <dbReference type="Proteomes" id="UP001177003"/>
    </source>
</evidence>
<evidence type="ECO:0000256" key="1">
    <source>
        <dbReference type="SAM" id="MobiDB-lite"/>
    </source>
</evidence>
<dbReference type="EMBL" id="OX465084">
    <property type="protein sequence ID" value="CAI9296469.1"/>
    <property type="molecule type" value="Genomic_DNA"/>
</dbReference>